<accession>A0ACC3CUY6</accession>
<keyword evidence="2" id="KW-1185">Reference proteome</keyword>
<organism evidence="1 2">
    <name type="scientific">Coniosporium uncinatum</name>
    <dbReference type="NCBI Taxonomy" id="93489"/>
    <lineage>
        <taxon>Eukaryota</taxon>
        <taxon>Fungi</taxon>
        <taxon>Dikarya</taxon>
        <taxon>Ascomycota</taxon>
        <taxon>Pezizomycotina</taxon>
        <taxon>Dothideomycetes</taxon>
        <taxon>Dothideomycetes incertae sedis</taxon>
        <taxon>Coniosporium</taxon>
    </lineage>
</organism>
<evidence type="ECO:0000313" key="1">
    <source>
        <dbReference type="EMBL" id="KAK3044983.1"/>
    </source>
</evidence>
<reference evidence="1" key="1">
    <citation type="submission" date="2024-09" db="EMBL/GenBank/DDBJ databases">
        <title>Black Yeasts Isolated from many extreme environments.</title>
        <authorList>
            <person name="Coleine C."/>
            <person name="Stajich J.E."/>
            <person name="Selbmann L."/>
        </authorList>
    </citation>
    <scope>NUCLEOTIDE SEQUENCE</scope>
    <source>
        <strain evidence="1">CCFEE 5737</strain>
    </source>
</reference>
<proteinExistence type="predicted"/>
<sequence length="82" mass="9049">NYPYAYPLTGTCLLHSNKFLANMANTDLSTRQTYDPLDKILAEDKVQYSGDCMPCRIVGTSPFPFLLSLSLLKAPPTLQPPA</sequence>
<comment type="caution">
    <text evidence="1">The sequence shown here is derived from an EMBL/GenBank/DDBJ whole genome shotgun (WGS) entry which is preliminary data.</text>
</comment>
<protein>
    <submittedName>
        <fullName evidence="1">Uncharacterized protein</fullName>
    </submittedName>
</protein>
<name>A0ACC3CUY6_9PEZI</name>
<dbReference type="EMBL" id="JAWDJW010011183">
    <property type="protein sequence ID" value="KAK3044983.1"/>
    <property type="molecule type" value="Genomic_DNA"/>
</dbReference>
<gene>
    <name evidence="1" type="ORF">LTS18_014869</name>
</gene>
<feature type="non-terminal residue" evidence="1">
    <location>
        <position position="1"/>
    </location>
</feature>
<evidence type="ECO:0000313" key="2">
    <source>
        <dbReference type="Proteomes" id="UP001186974"/>
    </source>
</evidence>
<dbReference type="Proteomes" id="UP001186974">
    <property type="component" value="Unassembled WGS sequence"/>
</dbReference>